<dbReference type="EMBL" id="FOYZ01000001">
    <property type="protein sequence ID" value="SFR58222.1"/>
    <property type="molecule type" value="Genomic_DNA"/>
</dbReference>
<evidence type="ECO:0000313" key="2">
    <source>
        <dbReference type="Proteomes" id="UP000199659"/>
    </source>
</evidence>
<accession>A0A1I6HUT8</accession>
<organism evidence="1 2">
    <name type="scientific">Anaeromicropila populeti</name>
    <dbReference type="NCBI Taxonomy" id="37658"/>
    <lineage>
        <taxon>Bacteria</taxon>
        <taxon>Bacillati</taxon>
        <taxon>Bacillota</taxon>
        <taxon>Clostridia</taxon>
        <taxon>Lachnospirales</taxon>
        <taxon>Lachnospiraceae</taxon>
        <taxon>Anaeromicropila</taxon>
    </lineage>
</organism>
<gene>
    <name evidence="1" type="ORF">SAMN05661086_00317</name>
</gene>
<proteinExistence type="predicted"/>
<dbReference type="OrthoDB" id="594021at2"/>
<protein>
    <submittedName>
        <fullName evidence="1">Uncharacterized protein</fullName>
    </submittedName>
</protein>
<dbReference type="Proteomes" id="UP000199659">
    <property type="component" value="Unassembled WGS sequence"/>
</dbReference>
<dbReference type="AlphaFoldDB" id="A0A1I6HUT8"/>
<keyword evidence="2" id="KW-1185">Reference proteome</keyword>
<reference evidence="1 2" key="1">
    <citation type="submission" date="2016-10" db="EMBL/GenBank/DDBJ databases">
        <authorList>
            <person name="de Groot N.N."/>
        </authorList>
    </citation>
    <scope>NUCLEOTIDE SEQUENCE [LARGE SCALE GENOMIC DNA]</scope>
    <source>
        <strain evidence="1 2">743A</strain>
    </source>
</reference>
<dbReference type="RefSeq" id="WP_092558936.1">
    <property type="nucleotide sequence ID" value="NZ_FOYZ01000001.1"/>
</dbReference>
<evidence type="ECO:0000313" key="1">
    <source>
        <dbReference type="EMBL" id="SFR58222.1"/>
    </source>
</evidence>
<dbReference type="STRING" id="37658.SAMN05661086_00317"/>
<sequence length="286" mass="32088">MEIKTKYGSWIPKFSFEETRTKDRKSVDYYLDGQLKSVYMEAPSPVITEIGKIEAEFVTFYESGEIHRVFPRYGQISGFWSVEEEGALLKEITIPLAWGDITVKVACLCFYPGGQLKSITLWENECVSIPTLFGSIDARIGISFYEKGAIKSLEPIRPSVIKTPLGVFLAYDNGPIGVHGDKNSLQFYENGAIRGLKTVQSGVEIILENNELVIIEPEKRPSMLELDEMVVVPIEVGFNGDNIYIIDSDGKRMDFSRSTCRFRSFVSKEAIDSVPCGECSSCQHCK</sequence>
<name>A0A1I6HUT8_9FIRM</name>